<keyword evidence="2" id="KW-1185">Reference proteome</keyword>
<proteinExistence type="predicted"/>
<dbReference type="Pfam" id="PF08819">
    <property type="entry name" value="DUF1802"/>
    <property type="match status" value="1"/>
</dbReference>
<dbReference type="InterPro" id="IPR014923">
    <property type="entry name" value="DUF1802"/>
</dbReference>
<dbReference type="RefSeq" id="WP_330927934.1">
    <property type="nucleotide sequence ID" value="NZ_CP119075.1"/>
</dbReference>
<dbReference type="AlphaFoldDB" id="A0AAF0I4N3"/>
<dbReference type="Proteomes" id="UP001218638">
    <property type="component" value="Chromosome"/>
</dbReference>
<accession>A0AAF0I4N3</accession>
<name>A0AAF0I4N3_9BACT</name>
<evidence type="ECO:0000313" key="2">
    <source>
        <dbReference type="Proteomes" id="UP001218638"/>
    </source>
</evidence>
<gene>
    <name evidence="1" type="ORF">PXH66_06950</name>
</gene>
<dbReference type="KEGG" id="slom:PXH66_06950"/>
<sequence>MFPAFKEWHAIVGALVAGEQSIILRKGGIAEGRGGFTAKSNRFWLLPTRFHAQAEKLKPAADRYLPSHDDDSSDDPPEVSLNAFAELTAHRFLTAWSKVAALNAQHLWTESTVRERFDWSKPPGIHLLTVQVHRLLTPVKFRLTAAQAGCKSWVELPLDFAAHPSVKVTPTSAPH</sequence>
<protein>
    <submittedName>
        <fullName evidence="1">DUF1802 family protein</fullName>
    </submittedName>
</protein>
<dbReference type="EMBL" id="CP119075">
    <property type="protein sequence ID" value="WED66585.1"/>
    <property type="molecule type" value="Genomic_DNA"/>
</dbReference>
<evidence type="ECO:0000313" key="1">
    <source>
        <dbReference type="EMBL" id="WED66585.1"/>
    </source>
</evidence>
<reference evidence="1" key="1">
    <citation type="submission" date="2023-03" db="EMBL/GenBank/DDBJ databases">
        <title>Lomoglobus Profundus gen. nov., sp. nov., a novel member of the phylum Verrucomicrobia, isolated from deep-marine sediment of South China Sea.</title>
        <authorList>
            <person name="Ahmad T."/>
            <person name="Ishaq S.E."/>
            <person name="Wang F."/>
        </authorList>
    </citation>
    <scope>NUCLEOTIDE SEQUENCE</scope>
    <source>
        <strain evidence="1">LMO-M01</strain>
    </source>
</reference>
<organism evidence="1 2">
    <name type="scientific">Synoicihabitans lomoniglobus</name>
    <dbReference type="NCBI Taxonomy" id="2909285"/>
    <lineage>
        <taxon>Bacteria</taxon>
        <taxon>Pseudomonadati</taxon>
        <taxon>Verrucomicrobiota</taxon>
        <taxon>Opitutia</taxon>
        <taxon>Opitutales</taxon>
        <taxon>Opitutaceae</taxon>
        <taxon>Synoicihabitans</taxon>
    </lineage>
</organism>